<accession>A0ABQ0CCP7</accession>
<proteinExistence type="predicted"/>
<comment type="caution">
    <text evidence="2">The sequence shown here is derived from an EMBL/GenBank/DDBJ whole genome shotgun (WGS) entry which is preliminary data.</text>
</comment>
<reference evidence="2 3" key="2">
    <citation type="submission" date="2024-09" db="EMBL/GenBank/DDBJ databases">
        <title>Draft genome sequence of Candidatus Magnetaquicoccaceae bacterium FCR-1.</title>
        <authorList>
            <person name="Shimoshige H."/>
            <person name="Shimamura S."/>
            <person name="Taoka A."/>
            <person name="Kobayashi H."/>
            <person name="Maekawa T."/>
        </authorList>
    </citation>
    <scope>NUCLEOTIDE SEQUENCE [LARGE SCALE GENOMIC DNA]</scope>
    <source>
        <strain evidence="2 3">FCR-1</strain>
    </source>
</reference>
<reference evidence="2 3" key="1">
    <citation type="submission" date="2024-05" db="EMBL/GenBank/DDBJ databases">
        <authorList>
            <consortium name="Candidatus Magnetaquicoccaceae bacterium FCR-1 genome sequencing consortium"/>
            <person name="Shimoshige H."/>
            <person name="Shimamura S."/>
            <person name="Taoka A."/>
            <person name="Kobayashi H."/>
            <person name="Maekawa T."/>
        </authorList>
    </citation>
    <scope>NUCLEOTIDE SEQUENCE [LARGE SCALE GENOMIC DNA]</scope>
    <source>
        <strain evidence="2 3">FCR-1</strain>
    </source>
</reference>
<evidence type="ECO:0000313" key="2">
    <source>
        <dbReference type="EMBL" id="GAB0058659.1"/>
    </source>
</evidence>
<name>A0ABQ0CCP7_9PROT</name>
<evidence type="ECO:0000313" key="3">
    <source>
        <dbReference type="Proteomes" id="UP001628193"/>
    </source>
</evidence>
<protein>
    <submittedName>
        <fullName evidence="2">Uncharacterized protein</fullName>
    </submittedName>
</protein>
<keyword evidence="3" id="KW-1185">Reference proteome</keyword>
<feature type="compositionally biased region" description="Polar residues" evidence="1">
    <location>
        <begin position="1"/>
        <end position="21"/>
    </location>
</feature>
<organism evidence="2 3">
    <name type="scientific">Candidatus Magnetaquiglobus chichijimensis</name>
    <dbReference type="NCBI Taxonomy" id="3141448"/>
    <lineage>
        <taxon>Bacteria</taxon>
        <taxon>Pseudomonadati</taxon>
        <taxon>Pseudomonadota</taxon>
        <taxon>Magnetococcia</taxon>
        <taxon>Magnetococcales</taxon>
        <taxon>Candidatus Magnetaquicoccaceae</taxon>
        <taxon>Candidatus Magnetaquiglobus</taxon>
    </lineage>
</organism>
<dbReference type="EMBL" id="BAAFGK010000005">
    <property type="protein sequence ID" value="GAB0058659.1"/>
    <property type="molecule type" value="Genomic_DNA"/>
</dbReference>
<feature type="region of interest" description="Disordered" evidence="1">
    <location>
        <begin position="1"/>
        <end position="33"/>
    </location>
</feature>
<evidence type="ECO:0000256" key="1">
    <source>
        <dbReference type="SAM" id="MobiDB-lite"/>
    </source>
</evidence>
<dbReference type="Proteomes" id="UP001628193">
    <property type="component" value="Unassembled WGS sequence"/>
</dbReference>
<gene>
    <name evidence="2" type="ORF">SIID45300_03012</name>
</gene>
<dbReference type="RefSeq" id="WP_420906380.1">
    <property type="nucleotide sequence ID" value="NZ_BAAFGK010000005.1"/>
</dbReference>
<sequence>MITTRTPSTPKHATRSPSIQNAAFHPALPQARRATREEVSEMIMKSPFLIGRRVLGMNMFSVAA</sequence>